<feature type="transmembrane region" description="Helical" evidence="6">
    <location>
        <begin position="246"/>
        <end position="265"/>
    </location>
</feature>
<evidence type="ECO:0000256" key="5">
    <source>
        <dbReference type="ARBA" id="ARBA00023136"/>
    </source>
</evidence>
<dbReference type="GO" id="GO:0005886">
    <property type="term" value="C:plasma membrane"/>
    <property type="evidence" value="ECO:0007669"/>
    <property type="project" value="UniProtKB-SubCell"/>
</dbReference>
<dbReference type="PANTHER" id="PTHR23513">
    <property type="entry name" value="INTEGRAL MEMBRANE EFFLUX PROTEIN-RELATED"/>
    <property type="match status" value="1"/>
</dbReference>
<evidence type="ECO:0000313" key="7">
    <source>
        <dbReference type="EMBL" id="AUX48508.1"/>
    </source>
</evidence>
<evidence type="ECO:0000256" key="3">
    <source>
        <dbReference type="ARBA" id="ARBA00022692"/>
    </source>
</evidence>
<keyword evidence="4 6" id="KW-1133">Transmembrane helix</keyword>
<gene>
    <name evidence="7" type="ORF">SOCE26_100460</name>
</gene>
<reference evidence="7 8" key="1">
    <citation type="submission" date="2015-09" db="EMBL/GenBank/DDBJ databases">
        <title>Sorangium comparison.</title>
        <authorList>
            <person name="Zaburannyi N."/>
            <person name="Bunk B."/>
            <person name="Overmann J."/>
            <person name="Mueller R."/>
        </authorList>
    </citation>
    <scope>NUCLEOTIDE SEQUENCE [LARGE SCALE GENOMIC DNA]</scope>
    <source>
        <strain evidence="7 8">So ce26</strain>
    </source>
</reference>
<accession>A0A2L0FA91</accession>
<feature type="transmembrane region" description="Helical" evidence="6">
    <location>
        <begin position="277"/>
        <end position="294"/>
    </location>
</feature>
<dbReference type="PANTHER" id="PTHR23513:SF6">
    <property type="entry name" value="MAJOR FACILITATOR SUPERFAMILY ASSOCIATED DOMAIN-CONTAINING PROTEIN"/>
    <property type="match status" value="1"/>
</dbReference>
<keyword evidence="2" id="KW-1003">Cell membrane</keyword>
<protein>
    <recommendedName>
        <fullName evidence="9">MFS transporter</fullName>
    </recommendedName>
</protein>
<keyword evidence="5 6" id="KW-0472">Membrane</keyword>
<evidence type="ECO:0000313" key="8">
    <source>
        <dbReference type="Proteomes" id="UP000238348"/>
    </source>
</evidence>
<organism evidence="7 8">
    <name type="scientific">Sorangium cellulosum</name>
    <name type="common">Polyangium cellulosum</name>
    <dbReference type="NCBI Taxonomy" id="56"/>
    <lineage>
        <taxon>Bacteria</taxon>
        <taxon>Pseudomonadati</taxon>
        <taxon>Myxococcota</taxon>
        <taxon>Polyangia</taxon>
        <taxon>Polyangiales</taxon>
        <taxon>Polyangiaceae</taxon>
        <taxon>Sorangium</taxon>
    </lineage>
</organism>
<sequence>MRMWAAQAVSLIGSSVTLVSLPIIAAAYLGATPQQMGLLAAAGTAPGLLLRLPTAGWADARPNRIPVMVACNVVSGLLVASIPLLWSFGVLRFASLLVIALAMSAVSTVGGVFAAPVLPEIVAGDQLVDANGKFGTTRSIAEVSGRSLAGVLIHVVSAPLAVLIDAASFLVAAVLTQAVRVPPARRASAEGSATLRGLAAGVASLLGSSSLRAGVGAAAYLSFANGLVSALLVLYMVETLALSEALVGPILGVGAVGGILGSLLVNTVHRRLGPGSTLTFAAAVLTLAFAGLPFGRPGPLGILVCFTYELLGSFGAMLLVITVFSEVPRRVPPSTIARSMAVMSLIPEGSSMLGALAGGALGAALGIRSALGASFAFVLLADAALALLLLSSRRRRAARDGGSP</sequence>
<dbReference type="SUPFAM" id="SSF103473">
    <property type="entry name" value="MFS general substrate transporter"/>
    <property type="match status" value="1"/>
</dbReference>
<feature type="transmembrane region" description="Helical" evidence="6">
    <location>
        <begin position="93"/>
        <end position="118"/>
    </location>
</feature>
<proteinExistence type="predicted"/>
<evidence type="ECO:0000256" key="6">
    <source>
        <dbReference type="SAM" id="Phobius"/>
    </source>
</evidence>
<feature type="transmembrane region" description="Helical" evidence="6">
    <location>
        <begin position="300"/>
        <end position="324"/>
    </location>
</feature>
<feature type="transmembrane region" description="Helical" evidence="6">
    <location>
        <begin position="371"/>
        <end position="390"/>
    </location>
</feature>
<name>A0A2L0FA91_SORCE</name>
<feature type="transmembrane region" description="Helical" evidence="6">
    <location>
        <begin position="151"/>
        <end position="176"/>
    </location>
</feature>
<dbReference type="GO" id="GO:0022857">
    <property type="term" value="F:transmembrane transporter activity"/>
    <property type="evidence" value="ECO:0007669"/>
    <property type="project" value="InterPro"/>
</dbReference>
<evidence type="ECO:0000256" key="4">
    <source>
        <dbReference type="ARBA" id="ARBA00022989"/>
    </source>
</evidence>
<dbReference type="InterPro" id="IPR011701">
    <property type="entry name" value="MFS"/>
</dbReference>
<dbReference type="CDD" id="cd06173">
    <property type="entry name" value="MFS_MefA_like"/>
    <property type="match status" value="1"/>
</dbReference>
<dbReference type="Proteomes" id="UP000238348">
    <property type="component" value="Chromosome"/>
</dbReference>
<feature type="transmembrane region" description="Helical" evidence="6">
    <location>
        <begin position="213"/>
        <end position="234"/>
    </location>
</feature>
<evidence type="ECO:0008006" key="9">
    <source>
        <dbReference type="Google" id="ProtNLM"/>
    </source>
</evidence>
<comment type="subcellular location">
    <subcellularLocation>
        <location evidence="1">Cell membrane</location>
        <topology evidence="1">Multi-pass membrane protein</topology>
    </subcellularLocation>
</comment>
<evidence type="ECO:0000256" key="2">
    <source>
        <dbReference type="ARBA" id="ARBA00022475"/>
    </source>
</evidence>
<evidence type="ECO:0000256" key="1">
    <source>
        <dbReference type="ARBA" id="ARBA00004651"/>
    </source>
</evidence>
<dbReference type="OrthoDB" id="145388at2"/>
<dbReference type="EMBL" id="CP012673">
    <property type="protein sequence ID" value="AUX48508.1"/>
    <property type="molecule type" value="Genomic_DNA"/>
</dbReference>
<feature type="transmembrane region" description="Helical" evidence="6">
    <location>
        <begin position="345"/>
        <end position="365"/>
    </location>
</feature>
<dbReference type="Pfam" id="PF07690">
    <property type="entry name" value="MFS_1"/>
    <property type="match status" value="1"/>
</dbReference>
<dbReference type="InterPro" id="IPR036259">
    <property type="entry name" value="MFS_trans_sf"/>
</dbReference>
<dbReference type="Gene3D" id="1.20.1250.20">
    <property type="entry name" value="MFS general substrate transporter like domains"/>
    <property type="match status" value="1"/>
</dbReference>
<feature type="transmembrane region" description="Helical" evidence="6">
    <location>
        <begin position="65"/>
        <end position="86"/>
    </location>
</feature>
<dbReference type="AlphaFoldDB" id="A0A2L0FA91"/>
<keyword evidence="3 6" id="KW-0812">Transmembrane</keyword>